<evidence type="ECO:0000313" key="2">
    <source>
        <dbReference type="Proteomes" id="UP000006174"/>
    </source>
</evidence>
<dbReference type="AlphaFoldDB" id="I2FVN8"/>
<protein>
    <submittedName>
        <fullName evidence="1">Uncharacterized protein</fullName>
    </submittedName>
</protein>
<dbReference type="HOGENOM" id="CLU_2499568_0_0_1"/>
<gene>
    <name evidence="1" type="ORF">UHOR_14719</name>
</gene>
<sequence length="86" mass="9692">MSDHDYSAYEDFIQMIEGLISCLPDMLQSCFHRVLISKTYLSSASQDQSGHRMGPGHGLQNRGGWRTLSCVETRVTLGDRDREISV</sequence>
<dbReference type="OrthoDB" id="10275200at2759"/>
<name>I2FVN8_USTHO</name>
<comment type="caution">
    <text evidence="1">The sequence shown here is derived from an EMBL/GenBank/DDBJ whole genome shotgun (WGS) entry which is preliminary data.</text>
</comment>
<keyword evidence="2" id="KW-1185">Reference proteome</keyword>
<dbReference type="Proteomes" id="UP000006174">
    <property type="component" value="Unassembled WGS sequence"/>
</dbReference>
<reference evidence="1 2" key="1">
    <citation type="journal article" date="2012" name="Plant Cell">
        <title>Genome comparison of barley and maize smut fungi reveals targeted loss of RNA silencing components and species-specific presence of transposable elements.</title>
        <authorList>
            <person name="Laurie J.D."/>
            <person name="Ali S."/>
            <person name="Linning R."/>
            <person name="Mannhaupt G."/>
            <person name="Wong P."/>
            <person name="Gueldener U."/>
            <person name="Muensterkoetter M."/>
            <person name="Moore R."/>
            <person name="Kahmann R."/>
            <person name="Bakkeren G."/>
            <person name="Schirawski J."/>
        </authorList>
    </citation>
    <scope>NUCLEOTIDE SEQUENCE [LARGE SCALE GENOMIC DNA]</scope>
    <source>
        <strain evidence="2">Uh4875-4</strain>
    </source>
</reference>
<proteinExistence type="predicted"/>
<dbReference type="EMBL" id="CAGI01000160">
    <property type="protein sequence ID" value="CCF50981.1"/>
    <property type="molecule type" value="Genomic_DNA"/>
</dbReference>
<organism evidence="1 2">
    <name type="scientific">Ustilago hordei</name>
    <name type="common">Barley covered smut fungus</name>
    <dbReference type="NCBI Taxonomy" id="120017"/>
    <lineage>
        <taxon>Eukaryota</taxon>
        <taxon>Fungi</taxon>
        <taxon>Dikarya</taxon>
        <taxon>Basidiomycota</taxon>
        <taxon>Ustilaginomycotina</taxon>
        <taxon>Ustilaginomycetes</taxon>
        <taxon>Ustilaginales</taxon>
        <taxon>Ustilaginaceae</taxon>
        <taxon>Ustilago</taxon>
    </lineage>
</organism>
<evidence type="ECO:0000313" key="1">
    <source>
        <dbReference type="EMBL" id="CCF50981.1"/>
    </source>
</evidence>
<accession>I2FVN8</accession>